<gene>
    <name evidence="3" type="ORF">SAMN05444164_4529</name>
</gene>
<evidence type="ECO:0000313" key="4">
    <source>
        <dbReference type="Proteomes" id="UP000198992"/>
    </source>
</evidence>
<dbReference type="EMBL" id="FNTH01000001">
    <property type="protein sequence ID" value="SED35668.1"/>
    <property type="molecule type" value="Genomic_DNA"/>
</dbReference>
<dbReference type="GO" id="GO:0008643">
    <property type="term" value="P:carbohydrate transport"/>
    <property type="evidence" value="ECO:0007669"/>
    <property type="project" value="InterPro"/>
</dbReference>
<proteinExistence type="inferred from homology"/>
<accession>A0A1H5A168</accession>
<dbReference type="AlphaFoldDB" id="A0A1H5A168"/>
<dbReference type="InterPro" id="IPR038673">
    <property type="entry name" value="OprB_sf"/>
</dbReference>
<dbReference type="Gene3D" id="2.40.160.180">
    <property type="entry name" value="Carbohydrate-selective porin OprB"/>
    <property type="match status" value="1"/>
</dbReference>
<protein>
    <submittedName>
        <fullName evidence="3">Porin, OprB family</fullName>
    </submittedName>
</protein>
<dbReference type="Pfam" id="PF04966">
    <property type="entry name" value="OprB"/>
    <property type="match status" value="1"/>
</dbReference>
<reference evidence="3 4" key="1">
    <citation type="submission" date="2016-10" db="EMBL/GenBank/DDBJ databases">
        <authorList>
            <person name="de Groot N.N."/>
        </authorList>
    </citation>
    <scope>NUCLEOTIDE SEQUENCE [LARGE SCALE GENOMIC DNA]</scope>
    <source>
        <strain evidence="3 4">MT12</strain>
    </source>
</reference>
<dbReference type="InterPro" id="IPR007049">
    <property type="entry name" value="Carb-sel_porin_OprB"/>
</dbReference>
<dbReference type="Proteomes" id="UP000198992">
    <property type="component" value="Unassembled WGS sequence"/>
</dbReference>
<evidence type="ECO:0000256" key="2">
    <source>
        <dbReference type="RuleBase" id="RU363072"/>
    </source>
</evidence>
<dbReference type="PANTHER" id="PTHR37944">
    <property type="entry name" value="PORIN B"/>
    <property type="match status" value="1"/>
</dbReference>
<name>A0A1H5A168_9BRAD</name>
<comment type="similarity">
    <text evidence="1 2">Belongs to the OprB family.</text>
</comment>
<dbReference type="InterPro" id="IPR052932">
    <property type="entry name" value="OprB_Porin"/>
</dbReference>
<evidence type="ECO:0000256" key="1">
    <source>
        <dbReference type="ARBA" id="ARBA00008769"/>
    </source>
</evidence>
<organism evidence="3 4">
    <name type="scientific">Bradyrhizobium erythrophlei</name>
    <dbReference type="NCBI Taxonomy" id="1437360"/>
    <lineage>
        <taxon>Bacteria</taxon>
        <taxon>Pseudomonadati</taxon>
        <taxon>Pseudomonadota</taxon>
        <taxon>Alphaproteobacteria</taxon>
        <taxon>Hyphomicrobiales</taxon>
        <taxon>Nitrobacteraceae</taxon>
        <taxon>Bradyrhizobium</taxon>
    </lineage>
</organism>
<evidence type="ECO:0000313" key="3">
    <source>
        <dbReference type="EMBL" id="SED35668.1"/>
    </source>
</evidence>
<dbReference type="GO" id="GO:0015288">
    <property type="term" value="F:porin activity"/>
    <property type="evidence" value="ECO:0007669"/>
    <property type="project" value="InterPro"/>
</dbReference>
<dbReference type="GO" id="GO:0016020">
    <property type="term" value="C:membrane"/>
    <property type="evidence" value="ECO:0007669"/>
    <property type="project" value="InterPro"/>
</dbReference>
<dbReference type="PANTHER" id="PTHR37944:SF1">
    <property type="entry name" value="PORIN B"/>
    <property type="match status" value="1"/>
</dbReference>
<sequence>MSARAADLQSVSVQSNSAAVPWLFGDWNGMRTGLKNAGVDFQLGYVGEIAGNATGGLRKQAAYADQWAAGVNLDLGRLGLVQGGHVQITLTDRNGSNLSDDAGLGTLQEVQEIYGRSQTARLTRFWYNQEFVGGLVDWKIGRMPISEDFSAFSCDFQNLTFCGMPAGNIVGSYVYNWPISQWASRWKFNLPGFGYFEFAAFDQNPKYLGTQQALLPVFFAGSTGILIPVEIAWQPAFGGLNGSYKLGGWFDTSSAPDVVSDVNGGPAAITGLPLLQGRGRYGAYINFLQQITSNSALTPNHGLSLFLNATVADRRIAFMDLQVAGGLVYAGPFQSRPNDDIGFAVGATHVNGRVAWSEALQNLAGLGPVPVRGSEFAIEAYYTFRPRNGVEVRPNVQYVVAPGGISQSRNVLVFGSENSSELLRDRIEGGL</sequence>